<reference evidence="2" key="1">
    <citation type="submission" date="2023-07" db="EMBL/GenBank/DDBJ databases">
        <title>Gilvimarinus algae sp. nov., isolated from the surface of Kelp.</title>
        <authorList>
            <person name="Sun Y.Y."/>
            <person name="Gong Y."/>
            <person name="Du Z.J."/>
        </authorList>
    </citation>
    <scope>NUCLEOTIDE SEQUENCE</scope>
    <source>
        <strain evidence="2">SDUM040014</strain>
    </source>
</reference>
<evidence type="ECO:0008006" key="4">
    <source>
        <dbReference type="Google" id="ProtNLM"/>
    </source>
</evidence>
<dbReference type="EMBL" id="JAULRT010000059">
    <property type="protein sequence ID" value="MDO3382894.1"/>
    <property type="molecule type" value="Genomic_DNA"/>
</dbReference>
<evidence type="ECO:0000313" key="2">
    <source>
        <dbReference type="EMBL" id="MDO3382894.1"/>
    </source>
</evidence>
<accession>A0ABT8TFM3</accession>
<feature type="region of interest" description="Disordered" evidence="1">
    <location>
        <begin position="21"/>
        <end position="42"/>
    </location>
</feature>
<keyword evidence="3" id="KW-1185">Reference proteome</keyword>
<evidence type="ECO:0000313" key="3">
    <source>
        <dbReference type="Proteomes" id="UP001168380"/>
    </source>
</evidence>
<sequence length="236" mass="26108">MIRWAVLSVLVMLGACSNQPPAPAEAGGSQAQVQAQPPLSKAERRERQIEHLLDRAELALSRDRLLMPAHDNAYDRYASVLVLEPGNEAARLGLQAIVLRYLDMARDAAQRSRFAEAETYLDRAAGILPQDEGVQSLIQQQREAIARPQERPAADNVTLLDARALGSRSDGIKTELVQLARRAKQTDHMVLIVAASDAQGRWIYQTMREAVKGYLLRGDIQVGSPARIEFLPPLEE</sequence>
<proteinExistence type="predicted"/>
<dbReference type="RefSeq" id="WP_302713429.1">
    <property type="nucleotide sequence ID" value="NZ_JAULRT010000059.1"/>
</dbReference>
<evidence type="ECO:0000256" key="1">
    <source>
        <dbReference type="SAM" id="MobiDB-lite"/>
    </source>
</evidence>
<gene>
    <name evidence="2" type="ORF">QWI16_12010</name>
</gene>
<protein>
    <recommendedName>
        <fullName evidence="4">Lipoprotein</fullName>
    </recommendedName>
</protein>
<dbReference type="PROSITE" id="PS51257">
    <property type="entry name" value="PROKAR_LIPOPROTEIN"/>
    <property type="match status" value="1"/>
</dbReference>
<dbReference type="Proteomes" id="UP001168380">
    <property type="component" value="Unassembled WGS sequence"/>
</dbReference>
<name>A0ABT8TFM3_9GAMM</name>
<organism evidence="2 3">
    <name type="scientific">Gilvimarinus algae</name>
    <dbReference type="NCBI Taxonomy" id="3058037"/>
    <lineage>
        <taxon>Bacteria</taxon>
        <taxon>Pseudomonadati</taxon>
        <taxon>Pseudomonadota</taxon>
        <taxon>Gammaproteobacteria</taxon>
        <taxon>Cellvibrionales</taxon>
        <taxon>Cellvibrionaceae</taxon>
        <taxon>Gilvimarinus</taxon>
    </lineage>
</organism>
<comment type="caution">
    <text evidence="2">The sequence shown here is derived from an EMBL/GenBank/DDBJ whole genome shotgun (WGS) entry which is preliminary data.</text>
</comment>